<gene>
    <name evidence="2" type="ORF">K457DRAFT_142858</name>
</gene>
<dbReference type="EMBL" id="KV442123">
    <property type="protein sequence ID" value="OAQ23293.1"/>
    <property type="molecule type" value="Genomic_DNA"/>
</dbReference>
<feature type="compositionally biased region" description="Polar residues" evidence="1">
    <location>
        <begin position="111"/>
        <end position="123"/>
    </location>
</feature>
<protein>
    <recommendedName>
        <fullName evidence="4">ATP-dependent RNA helicase DHX8</fullName>
    </recommendedName>
</protein>
<dbReference type="OrthoDB" id="413653at2759"/>
<dbReference type="Proteomes" id="UP000078512">
    <property type="component" value="Unassembled WGS sequence"/>
</dbReference>
<dbReference type="PANTHER" id="PTHR38567:SF1">
    <property type="entry name" value="DUF4291 DOMAIN-CONTAINING PROTEIN"/>
    <property type="match status" value="1"/>
</dbReference>
<feature type="region of interest" description="Disordered" evidence="1">
    <location>
        <begin position="104"/>
        <end position="127"/>
    </location>
</feature>
<dbReference type="AlphaFoldDB" id="A0A197JE60"/>
<evidence type="ECO:0000256" key="1">
    <source>
        <dbReference type="SAM" id="MobiDB-lite"/>
    </source>
</evidence>
<sequence>MATPFRQVRADYDDETITVYQAYNRAIASAAVAKQKLNASPEFLTTRMTWIKPSWAWMLYRAGYSYKDPGQERILALKMKHDTFINLLDRAVLTTHDKGVTMANMEGKSSPALSDGTSDNASSIAGAGKSSDVKVQWDPERTIRLHKLEYRSIQIGIPRALSSDWVEHMIVKIEDVTDKARRLKQVLDDRPDVTDEELIQLGLVPTEKPFELPERLQISLRMVGDHAK</sequence>
<evidence type="ECO:0008006" key="4">
    <source>
        <dbReference type="Google" id="ProtNLM"/>
    </source>
</evidence>
<dbReference type="Pfam" id="PF14124">
    <property type="entry name" value="DUF4291"/>
    <property type="match status" value="1"/>
</dbReference>
<keyword evidence="3" id="KW-1185">Reference proteome</keyword>
<organism evidence="2 3">
    <name type="scientific">Linnemannia elongata AG-77</name>
    <dbReference type="NCBI Taxonomy" id="1314771"/>
    <lineage>
        <taxon>Eukaryota</taxon>
        <taxon>Fungi</taxon>
        <taxon>Fungi incertae sedis</taxon>
        <taxon>Mucoromycota</taxon>
        <taxon>Mortierellomycotina</taxon>
        <taxon>Mortierellomycetes</taxon>
        <taxon>Mortierellales</taxon>
        <taxon>Mortierellaceae</taxon>
        <taxon>Linnemannia</taxon>
    </lineage>
</organism>
<dbReference type="InterPro" id="IPR025633">
    <property type="entry name" value="DUF4291"/>
</dbReference>
<name>A0A197JE60_9FUNG</name>
<reference evidence="2 3" key="1">
    <citation type="submission" date="2016-05" db="EMBL/GenBank/DDBJ databases">
        <title>Genome sequencing reveals origins of a unique bacterial endosymbiosis in the earliest lineages of terrestrial Fungi.</title>
        <authorList>
            <consortium name="DOE Joint Genome Institute"/>
            <person name="Uehling J."/>
            <person name="Gryganskyi A."/>
            <person name="Hameed K."/>
            <person name="Tschaplinski T."/>
            <person name="Misztal P."/>
            <person name="Wu S."/>
            <person name="Desiro A."/>
            <person name="Vande Pol N."/>
            <person name="Du Z.-Y."/>
            <person name="Zienkiewicz A."/>
            <person name="Zienkiewicz K."/>
            <person name="Morin E."/>
            <person name="Tisserant E."/>
            <person name="Splivallo R."/>
            <person name="Hainaut M."/>
            <person name="Henrissat B."/>
            <person name="Ohm R."/>
            <person name="Kuo A."/>
            <person name="Yan J."/>
            <person name="Lipzen A."/>
            <person name="Nolan M."/>
            <person name="Labutti K."/>
            <person name="Barry K."/>
            <person name="Goldstein A."/>
            <person name="Labbe J."/>
            <person name="Schadt C."/>
            <person name="Tuskan G."/>
            <person name="Grigoriev I."/>
            <person name="Martin F."/>
            <person name="Vilgalys R."/>
            <person name="Bonito G."/>
        </authorList>
    </citation>
    <scope>NUCLEOTIDE SEQUENCE [LARGE SCALE GENOMIC DNA]</scope>
    <source>
        <strain evidence="2 3">AG-77</strain>
    </source>
</reference>
<evidence type="ECO:0000313" key="2">
    <source>
        <dbReference type="EMBL" id="OAQ23293.1"/>
    </source>
</evidence>
<dbReference type="STRING" id="1314771.A0A197JE60"/>
<proteinExistence type="predicted"/>
<dbReference type="PANTHER" id="PTHR38567">
    <property type="entry name" value="DUF4291 DOMAIN-CONTAINING PROTEIN"/>
    <property type="match status" value="1"/>
</dbReference>
<evidence type="ECO:0000313" key="3">
    <source>
        <dbReference type="Proteomes" id="UP000078512"/>
    </source>
</evidence>
<accession>A0A197JE60</accession>